<dbReference type="CDD" id="cd04301">
    <property type="entry name" value="NAT_SF"/>
    <property type="match status" value="1"/>
</dbReference>
<keyword evidence="2" id="KW-0808">Transferase</keyword>
<dbReference type="eggNOG" id="COG0454">
    <property type="taxonomic scope" value="Bacteria"/>
</dbReference>
<dbReference type="InterPro" id="IPR016181">
    <property type="entry name" value="Acyl_CoA_acyltransferase"/>
</dbReference>
<accession>H3ZA23</accession>
<name>H3ZA23_9ALTE</name>
<dbReference type="Proteomes" id="UP000012046">
    <property type="component" value="Unassembled WGS sequence"/>
</dbReference>
<keyword evidence="3" id="KW-1185">Reference proteome</keyword>
<dbReference type="PROSITE" id="PS51186">
    <property type="entry name" value="GNAT"/>
    <property type="match status" value="1"/>
</dbReference>
<evidence type="ECO:0000259" key="1">
    <source>
        <dbReference type="PROSITE" id="PS51186"/>
    </source>
</evidence>
<comment type="caution">
    <text evidence="2">The sequence shown here is derived from an EMBL/GenBank/DDBJ whole genome shotgun (WGS) entry which is preliminary data.</text>
</comment>
<evidence type="ECO:0000313" key="2">
    <source>
        <dbReference type="EMBL" id="EHR42698.1"/>
    </source>
</evidence>
<evidence type="ECO:0000313" key="3">
    <source>
        <dbReference type="Proteomes" id="UP000012046"/>
    </source>
</evidence>
<feature type="domain" description="N-acetyltransferase" evidence="1">
    <location>
        <begin position="12"/>
        <end position="179"/>
    </location>
</feature>
<dbReference type="GO" id="GO:0016747">
    <property type="term" value="F:acyltransferase activity, transferring groups other than amino-acyl groups"/>
    <property type="evidence" value="ECO:0007669"/>
    <property type="project" value="InterPro"/>
</dbReference>
<dbReference type="Gene3D" id="3.40.630.30">
    <property type="match status" value="1"/>
</dbReference>
<protein>
    <submittedName>
        <fullName evidence="2">Acetyltransferase</fullName>
    </submittedName>
</protein>
<organism evidence="2 3">
    <name type="scientific">Alishewanella jeotgali KCTC 22429</name>
    <dbReference type="NCBI Taxonomy" id="1129374"/>
    <lineage>
        <taxon>Bacteria</taxon>
        <taxon>Pseudomonadati</taxon>
        <taxon>Pseudomonadota</taxon>
        <taxon>Gammaproteobacteria</taxon>
        <taxon>Alteromonadales</taxon>
        <taxon>Alteromonadaceae</taxon>
        <taxon>Alishewanella</taxon>
    </lineage>
</organism>
<reference evidence="2 3" key="1">
    <citation type="journal article" date="2012" name="J. Bacteriol.">
        <title>Genome Sequence of Extracellular-Protease-Producing Alishewanella jeotgali Isolated from Traditional Korean Fermented Seafood.</title>
        <authorList>
            <person name="Jung J."/>
            <person name="Chun J."/>
            <person name="Park W."/>
        </authorList>
    </citation>
    <scope>NUCLEOTIDE SEQUENCE [LARGE SCALE GENOMIC DNA]</scope>
    <source>
        <strain evidence="2 3">KCTC 22429</strain>
    </source>
</reference>
<dbReference type="InterPro" id="IPR000182">
    <property type="entry name" value="GNAT_dom"/>
</dbReference>
<dbReference type="Pfam" id="PF00583">
    <property type="entry name" value="Acetyltransf_1"/>
    <property type="match status" value="1"/>
</dbReference>
<gene>
    <name evidence="2" type="ORF">AJE_00875</name>
</gene>
<proteinExistence type="predicted"/>
<dbReference type="RefSeq" id="WP_008949246.1">
    <property type="nucleotide sequence ID" value="NZ_AHTH01000002.1"/>
</dbReference>
<dbReference type="STRING" id="1129374.AJE_00875"/>
<dbReference type="PATRIC" id="fig|1129374.4.peg.179"/>
<dbReference type="AlphaFoldDB" id="H3ZA23"/>
<dbReference type="SUPFAM" id="SSF55729">
    <property type="entry name" value="Acyl-CoA N-acyltransferases (Nat)"/>
    <property type="match status" value="1"/>
</dbReference>
<sequence>MHTFKTVGKAEIRIIPLTDIAAQSVVELATLVHGPGYLDKATLMEWQSLGQSTGVNANFIALADEQLVGYRLSFSAGNWRQDEWCSPALWPVDAAKLAYFKSVAVHPAWQGLGIGQQLLQQAIAALKQQGAKAGLAHLWRESPHNSAVRYFSKAGGRLLKVHPNRWQHLSAAGYLCPRCGALCYCSAAEMVLEF</sequence>
<dbReference type="EMBL" id="AHTH01000002">
    <property type="protein sequence ID" value="EHR42698.1"/>
    <property type="molecule type" value="Genomic_DNA"/>
</dbReference>